<dbReference type="InterPro" id="IPR058192">
    <property type="entry name" value="WHD_ROQ1-like"/>
</dbReference>
<sequence>MGRCPSQTKNNPVRGNSEEVGISYIGLDDEHKEIFLDIATILKGRWKKSTIQALESCGFYAIIGLKILEQKSLITIDGERVGMHDHLEEMGRNIVHRLHPIRLTNIADCGIERKLKIYWLITCFMGTEATRCIRFYYRGLDPQIIMKGLRKMKELRVLNVANEEIT</sequence>
<evidence type="ECO:0000313" key="4">
    <source>
        <dbReference type="Proteomes" id="UP000235145"/>
    </source>
</evidence>
<dbReference type="InterPro" id="IPR044974">
    <property type="entry name" value="Disease_R_plants"/>
</dbReference>
<keyword evidence="1" id="KW-0677">Repeat</keyword>
<gene>
    <name evidence="3" type="ORF">LSAT_V11C900493280</name>
</gene>
<evidence type="ECO:0000256" key="1">
    <source>
        <dbReference type="ARBA" id="ARBA00022737"/>
    </source>
</evidence>
<protein>
    <recommendedName>
        <fullName evidence="2">Disease resistance protein Roq1-like winged-helix domain-containing protein</fullName>
    </recommendedName>
</protein>
<organism evidence="3 4">
    <name type="scientific">Lactuca sativa</name>
    <name type="common">Garden lettuce</name>
    <dbReference type="NCBI Taxonomy" id="4236"/>
    <lineage>
        <taxon>Eukaryota</taxon>
        <taxon>Viridiplantae</taxon>
        <taxon>Streptophyta</taxon>
        <taxon>Embryophyta</taxon>
        <taxon>Tracheophyta</taxon>
        <taxon>Spermatophyta</taxon>
        <taxon>Magnoliopsida</taxon>
        <taxon>eudicotyledons</taxon>
        <taxon>Gunneridae</taxon>
        <taxon>Pentapetalae</taxon>
        <taxon>asterids</taxon>
        <taxon>campanulids</taxon>
        <taxon>Asterales</taxon>
        <taxon>Asteraceae</taxon>
        <taxon>Cichorioideae</taxon>
        <taxon>Cichorieae</taxon>
        <taxon>Lactucinae</taxon>
        <taxon>Lactuca</taxon>
    </lineage>
</organism>
<keyword evidence="4" id="KW-1185">Reference proteome</keyword>
<accession>A0A9R1WSJ2</accession>
<dbReference type="GO" id="GO:0006952">
    <property type="term" value="P:defense response"/>
    <property type="evidence" value="ECO:0007669"/>
    <property type="project" value="InterPro"/>
</dbReference>
<dbReference type="PANTHER" id="PTHR11017">
    <property type="entry name" value="LEUCINE-RICH REPEAT-CONTAINING PROTEIN"/>
    <property type="match status" value="1"/>
</dbReference>
<dbReference type="PANTHER" id="PTHR11017:SF544">
    <property type="entry name" value="ADP-RIBOSYL CYCLASE_CYCLIC ADP-RIBOSE HYDROLASE"/>
    <property type="match status" value="1"/>
</dbReference>
<name>A0A9R1WSJ2_LACSA</name>
<comment type="caution">
    <text evidence="3">The sequence shown here is derived from an EMBL/GenBank/DDBJ whole genome shotgun (WGS) entry which is preliminary data.</text>
</comment>
<evidence type="ECO:0000259" key="2">
    <source>
        <dbReference type="Pfam" id="PF23282"/>
    </source>
</evidence>
<reference evidence="3 4" key="1">
    <citation type="journal article" date="2017" name="Nat. Commun.">
        <title>Genome assembly with in vitro proximity ligation data and whole-genome triplication in lettuce.</title>
        <authorList>
            <person name="Reyes-Chin-Wo S."/>
            <person name="Wang Z."/>
            <person name="Yang X."/>
            <person name="Kozik A."/>
            <person name="Arikit S."/>
            <person name="Song C."/>
            <person name="Xia L."/>
            <person name="Froenicke L."/>
            <person name="Lavelle D.O."/>
            <person name="Truco M.J."/>
            <person name="Xia R."/>
            <person name="Zhu S."/>
            <person name="Xu C."/>
            <person name="Xu H."/>
            <person name="Xu X."/>
            <person name="Cox K."/>
            <person name="Korf I."/>
            <person name="Meyers B.C."/>
            <person name="Michelmore R.W."/>
        </authorList>
    </citation>
    <scope>NUCLEOTIDE SEQUENCE [LARGE SCALE GENOMIC DNA]</scope>
    <source>
        <strain evidence="4">cv. Salinas</strain>
        <tissue evidence="3">Seedlings</tissue>
    </source>
</reference>
<dbReference type="Pfam" id="PF23282">
    <property type="entry name" value="WHD_ROQ1"/>
    <property type="match status" value="1"/>
</dbReference>
<dbReference type="EMBL" id="NBSK02000009">
    <property type="protein sequence ID" value="KAJ0186544.1"/>
    <property type="molecule type" value="Genomic_DNA"/>
</dbReference>
<evidence type="ECO:0000313" key="3">
    <source>
        <dbReference type="EMBL" id="KAJ0186544.1"/>
    </source>
</evidence>
<dbReference type="AlphaFoldDB" id="A0A9R1WSJ2"/>
<feature type="domain" description="Disease resistance protein Roq1-like winged-helix" evidence="2">
    <location>
        <begin position="30"/>
        <end position="96"/>
    </location>
</feature>
<proteinExistence type="predicted"/>
<dbReference type="Proteomes" id="UP000235145">
    <property type="component" value="Unassembled WGS sequence"/>
</dbReference>